<dbReference type="Proteomes" id="UP000695000">
    <property type="component" value="Unplaced"/>
</dbReference>
<feature type="coiled-coil region" evidence="1">
    <location>
        <begin position="31"/>
        <end position="68"/>
    </location>
</feature>
<feature type="coiled-coil region" evidence="1">
    <location>
        <begin position="272"/>
        <end position="303"/>
    </location>
</feature>
<feature type="coiled-coil region" evidence="1">
    <location>
        <begin position="616"/>
        <end position="671"/>
    </location>
</feature>
<feature type="coiled-coil region" evidence="1">
    <location>
        <begin position="158"/>
        <end position="241"/>
    </location>
</feature>
<keyword evidence="2" id="KW-1185">Reference proteome</keyword>
<accession>A0ABM1M6K2</accession>
<gene>
    <name evidence="3" type="primary">LOC108557965</name>
</gene>
<evidence type="ECO:0000256" key="1">
    <source>
        <dbReference type="SAM" id="Coils"/>
    </source>
</evidence>
<feature type="coiled-coil region" evidence="1">
    <location>
        <begin position="104"/>
        <end position="131"/>
    </location>
</feature>
<sequence>MELVKTQNEIKVQKQENELLKAGIGKQETRADDWLKEKESLNETITNYKKLEDEVLKLEKKRLESESMVAQKTELINKGILELARKDEIINNLKKDIESNKYDNQKTENVIKLLEERLQKSKEDNSILEVQVEGLKTVLAATGSGEIARELSNMQRKLTEMKSQYLNLLSVKDRLEKQVETDKEEKKTLVEYQKTFYDQLQNQQKEIDNQVKSIAALNEQLDKEKNTVNALQNERMKHLQEKTILTAISQKLKGEITKLDQLETSVSTSNKRANKLAMMAQYNKQLEQKLREEVAERDDTITKLKTNMELLHNMQMENSKEKVALCEELNQVFHRKTELDGKLAVQLERNMMLSEHKHDQLQYVTNKLKEIQENYGKEKIEMEKNMEMFRNENEKLLEECKAKNALILEMQKEKEMLIATAIGIKDNSSLYEAKLRKMQYDFKKAKKEYAKTTKEINNRYLMLKNTNKTLTKEAYDISEENQKLKNDFENAKITLNRVFIELNEARSVEETYKNTITEKQRLSENLQNDLNEKNNTISSLEEQQNLLKSDLTEVCCNYEKLTNEYNKVTEKLKQLKENDEMEEIVNDLNVRDEEILVQQERIRTLEMENDRLGDYVERFKKEKEQFLVKYASLEADLFKMKTIYETTIQRNAILEDQVVNLKEKEADASRELIERCSYYEQSIGELKSNCWSKS</sequence>
<evidence type="ECO:0000313" key="3">
    <source>
        <dbReference type="RefSeq" id="XP_017770202.1"/>
    </source>
</evidence>
<organism evidence="2 3">
    <name type="scientific">Nicrophorus vespilloides</name>
    <name type="common">Boreal carrion beetle</name>
    <dbReference type="NCBI Taxonomy" id="110193"/>
    <lineage>
        <taxon>Eukaryota</taxon>
        <taxon>Metazoa</taxon>
        <taxon>Ecdysozoa</taxon>
        <taxon>Arthropoda</taxon>
        <taxon>Hexapoda</taxon>
        <taxon>Insecta</taxon>
        <taxon>Pterygota</taxon>
        <taxon>Neoptera</taxon>
        <taxon>Endopterygota</taxon>
        <taxon>Coleoptera</taxon>
        <taxon>Polyphaga</taxon>
        <taxon>Staphyliniformia</taxon>
        <taxon>Silphidae</taxon>
        <taxon>Nicrophorinae</taxon>
        <taxon>Nicrophorus</taxon>
    </lineage>
</organism>
<dbReference type="RefSeq" id="XP_017770202.1">
    <property type="nucleotide sequence ID" value="XM_017914713.1"/>
</dbReference>
<proteinExistence type="predicted"/>
<keyword evidence="1" id="KW-0175">Coiled coil</keyword>
<protein>
    <submittedName>
        <fullName evidence="3">Girdin-like</fullName>
    </submittedName>
</protein>
<dbReference type="GeneID" id="108557965"/>
<name>A0ABM1M6K2_NICVS</name>
<evidence type="ECO:0000313" key="2">
    <source>
        <dbReference type="Proteomes" id="UP000695000"/>
    </source>
</evidence>
<feature type="coiled-coil region" evidence="1">
    <location>
        <begin position="379"/>
        <end position="578"/>
    </location>
</feature>
<reference evidence="3" key="1">
    <citation type="submission" date="2025-08" db="UniProtKB">
        <authorList>
            <consortium name="RefSeq"/>
        </authorList>
    </citation>
    <scope>IDENTIFICATION</scope>
    <source>
        <tissue evidence="3">Whole Larva</tissue>
    </source>
</reference>